<dbReference type="InterPro" id="IPR019620">
    <property type="entry name" value="Metal-bd_prot_put"/>
</dbReference>
<dbReference type="EMBL" id="CP101508">
    <property type="protein sequence ID" value="UTV27833.1"/>
    <property type="molecule type" value="Genomic_DNA"/>
</dbReference>
<keyword evidence="2" id="KW-1185">Reference proteome</keyword>
<evidence type="ECO:0000313" key="2">
    <source>
        <dbReference type="Proteomes" id="UP001057998"/>
    </source>
</evidence>
<accession>A0ABY5GF00</accession>
<protein>
    <submittedName>
        <fullName evidence="1">YecH family protein</fullName>
    </submittedName>
</protein>
<reference evidence="1" key="1">
    <citation type="submission" date="2022-07" db="EMBL/GenBank/DDBJ databases">
        <title>Genome sequencing of Photobacterium atrarenae GJH2-4.</title>
        <authorList>
            <person name="Park S.-J."/>
        </authorList>
    </citation>
    <scope>NUCLEOTIDE SEQUENCE</scope>
    <source>
        <strain evidence="1">GJH2-4</strain>
    </source>
</reference>
<dbReference type="Pfam" id="PF10678">
    <property type="entry name" value="DUF2492"/>
    <property type="match status" value="1"/>
</dbReference>
<dbReference type="NCBIfam" id="TIGR03853">
    <property type="entry name" value="matur_matur"/>
    <property type="match status" value="1"/>
</dbReference>
<dbReference type="Proteomes" id="UP001057998">
    <property type="component" value="Chromosome 1"/>
</dbReference>
<proteinExistence type="predicted"/>
<sequence length="81" mass="9007">MTMTSIHAHTVLNLLLAAETPYSEQSLQQAITAEYGEDVRFHTCSLQDLTLEALLIFFLERGKVIREGDAIVANPAMMCSH</sequence>
<dbReference type="RefSeq" id="WP_255389085.1">
    <property type="nucleotide sequence ID" value="NZ_CP101508.1"/>
</dbReference>
<name>A0ABY5GF00_9GAMM</name>
<evidence type="ECO:0000313" key="1">
    <source>
        <dbReference type="EMBL" id="UTV27833.1"/>
    </source>
</evidence>
<organism evidence="1 2">
    <name type="scientific">Photobacterium atrarenae</name>
    <dbReference type="NCBI Taxonomy" id="865757"/>
    <lineage>
        <taxon>Bacteria</taxon>
        <taxon>Pseudomonadati</taxon>
        <taxon>Pseudomonadota</taxon>
        <taxon>Gammaproteobacteria</taxon>
        <taxon>Vibrionales</taxon>
        <taxon>Vibrionaceae</taxon>
        <taxon>Photobacterium</taxon>
    </lineage>
</organism>
<gene>
    <name evidence="1" type="ORF">NNL38_00440</name>
</gene>